<dbReference type="AlphaFoldDB" id="A0AAN6P5G2"/>
<name>A0AAN6P5G2_9PEZI</name>
<gene>
    <name evidence="1" type="ORF">C8A01DRAFT_41605</name>
</gene>
<reference evidence="2" key="1">
    <citation type="journal article" date="2023" name="Mol. Phylogenet. Evol.">
        <title>Genome-scale phylogeny and comparative genomics of the fungal order Sordariales.</title>
        <authorList>
            <person name="Hensen N."/>
            <person name="Bonometti L."/>
            <person name="Westerberg I."/>
            <person name="Brannstrom I.O."/>
            <person name="Guillou S."/>
            <person name="Cros-Aarteil S."/>
            <person name="Calhoun S."/>
            <person name="Haridas S."/>
            <person name="Kuo A."/>
            <person name="Mondo S."/>
            <person name="Pangilinan J."/>
            <person name="Riley R."/>
            <person name="LaButti K."/>
            <person name="Andreopoulos B."/>
            <person name="Lipzen A."/>
            <person name="Chen C."/>
            <person name="Yan M."/>
            <person name="Daum C."/>
            <person name="Ng V."/>
            <person name="Clum A."/>
            <person name="Steindorff A."/>
            <person name="Ohm R.A."/>
            <person name="Martin F."/>
            <person name="Silar P."/>
            <person name="Natvig D.O."/>
            <person name="Lalanne C."/>
            <person name="Gautier V."/>
            <person name="Ament-Velasquez S.L."/>
            <person name="Kruys A."/>
            <person name="Hutchinson M.I."/>
            <person name="Powell A.J."/>
            <person name="Barry K."/>
            <person name="Miller A.N."/>
            <person name="Grigoriev I.V."/>
            <person name="Debuchy R."/>
            <person name="Gladieux P."/>
            <person name="Hiltunen Thoren M."/>
            <person name="Johannesson H."/>
        </authorList>
    </citation>
    <scope>NUCLEOTIDE SEQUENCE [LARGE SCALE GENOMIC DNA]</scope>
    <source>
        <strain evidence="2">CBS 284.82</strain>
    </source>
</reference>
<comment type="caution">
    <text evidence="1">The sequence shown here is derived from an EMBL/GenBank/DDBJ whole genome shotgun (WGS) entry which is preliminary data.</text>
</comment>
<evidence type="ECO:0000313" key="2">
    <source>
        <dbReference type="Proteomes" id="UP001303115"/>
    </source>
</evidence>
<proteinExistence type="predicted"/>
<organism evidence="1 2">
    <name type="scientific">Parachaetomium inaequale</name>
    <dbReference type="NCBI Taxonomy" id="2588326"/>
    <lineage>
        <taxon>Eukaryota</taxon>
        <taxon>Fungi</taxon>
        <taxon>Dikarya</taxon>
        <taxon>Ascomycota</taxon>
        <taxon>Pezizomycotina</taxon>
        <taxon>Sordariomycetes</taxon>
        <taxon>Sordariomycetidae</taxon>
        <taxon>Sordariales</taxon>
        <taxon>Chaetomiaceae</taxon>
        <taxon>Parachaetomium</taxon>
    </lineage>
</organism>
<keyword evidence="2" id="KW-1185">Reference proteome</keyword>
<dbReference type="Proteomes" id="UP001303115">
    <property type="component" value="Unassembled WGS sequence"/>
</dbReference>
<evidence type="ECO:0000313" key="1">
    <source>
        <dbReference type="EMBL" id="KAK4031960.1"/>
    </source>
</evidence>
<accession>A0AAN6P5G2</accession>
<protein>
    <submittedName>
        <fullName evidence="1">Uncharacterized protein</fullName>
    </submittedName>
</protein>
<sequence>MSQTDSRSPTSQASLPAIVIKANKFHVDTITPCRFNFVIPLELPSILDPSIPPPPYYPPNIIDRQELRDPTTTALRPAVTGALYQLLGTAAPVSTMVPTNNLDWRQRDEYVSRLVTDRSKFDPVSGHWTDQYGVEGFETKAYIDYGGYGGIEIVEAYQIRVDQNIEDNKSNPMAVEVKAMPVLHEGKVAFVARRFREGEQEAFNQSIWEDEW</sequence>
<dbReference type="EMBL" id="MU854671">
    <property type="protein sequence ID" value="KAK4031960.1"/>
    <property type="molecule type" value="Genomic_DNA"/>
</dbReference>